<name>A0A074YUF7_AURSE</name>
<dbReference type="Proteomes" id="UP000030641">
    <property type="component" value="Unassembled WGS sequence"/>
</dbReference>
<dbReference type="RefSeq" id="XP_013348464.1">
    <property type="nucleotide sequence ID" value="XM_013493010.1"/>
</dbReference>
<evidence type="ECO:0000313" key="3">
    <source>
        <dbReference type="Proteomes" id="UP000030641"/>
    </source>
</evidence>
<proteinExistence type="predicted"/>
<organism evidence="2 3">
    <name type="scientific">Aureobasidium subglaciale (strain EXF-2481)</name>
    <name type="common">Aureobasidium pullulans var. subglaciale</name>
    <dbReference type="NCBI Taxonomy" id="1043005"/>
    <lineage>
        <taxon>Eukaryota</taxon>
        <taxon>Fungi</taxon>
        <taxon>Dikarya</taxon>
        <taxon>Ascomycota</taxon>
        <taxon>Pezizomycotina</taxon>
        <taxon>Dothideomycetes</taxon>
        <taxon>Dothideomycetidae</taxon>
        <taxon>Dothideales</taxon>
        <taxon>Saccotheciaceae</taxon>
        <taxon>Aureobasidium</taxon>
    </lineage>
</organism>
<dbReference type="AlphaFoldDB" id="A0A074YUF7"/>
<dbReference type="GeneID" id="25362435"/>
<reference evidence="2 3" key="1">
    <citation type="journal article" date="2014" name="BMC Genomics">
        <title>Genome sequencing of four Aureobasidium pullulans varieties: biotechnological potential, stress tolerance, and description of new species.</title>
        <authorList>
            <person name="Gostin Ar C."/>
            <person name="Ohm R.A."/>
            <person name="Kogej T."/>
            <person name="Sonjak S."/>
            <person name="Turk M."/>
            <person name="Zajc J."/>
            <person name="Zalar P."/>
            <person name="Grube M."/>
            <person name="Sun H."/>
            <person name="Han J."/>
            <person name="Sharma A."/>
            <person name="Chiniquy J."/>
            <person name="Ngan C.Y."/>
            <person name="Lipzen A."/>
            <person name="Barry K."/>
            <person name="Grigoriev I.V."/>
            <person name="Gunde-Cimerman N."/>
        </authorList>
    </citation>
    <scope>NUCLEOTIDE SEQUENCE [LARGE SCALE GENOMIC DNA]</scope>
    <source>
        <strain evidence="2 3">EXF-2481</strain>
    </source>
</reference>
<evidence type="ECO:0000256" key="1">
    <source>
        <dbReference type="SAM" id="Phobius"/>
    </source>
</evidence>
<protein>
    <submittedName>
        <fullName evidence="2">Uncharacterized protein</fullName>
    </submittedName>
</protein>
<dbReference type="HOGENOM" id="CLU_2830785_0_0_1"/>
<gene>
    <name evidence="2" type="ORF">AUEXF2481DRAFT_198218</name>
</gene>
<keyword evidence="3" id="KW-1185">Reference proteome</keyword>
<keyword evidence="1" id="KW-0472">Membrane</keyword>
<feature type="transmembrane region" description="Helical" evidence="1">
    <location>
        <begin position="12"/>
        <end position="34"/>
    </location>
</feature>
<sequence>MDDNKYINATKILLSFLAGKCNTSVVLMHLFLLLKTEFLLSKYAFHVNSFPSFERQMTRTIEPPYS</sequence>
<dbReference type="EMBL" id="KL584750">
    <property type="protein sequence ID" value="KEQ99799.1"/>
    <property type="molecule type" value="Genomic_DNA"/>
</dbReference>
<accession>A0A074YUF7</accession>
<evidence type="ECO:0000313" key="2">
    <source>
        <dbReference type="EMBL" id="KEQ99799.1"/>
    </source>
</evidence>
<keyword evidence="1" id="KW-0812">Transmembrane</keyword>
<dbReference type="InParanoid" id="A0A074YUF7"/>
<keyword evidence="1" id="KW-1133">Transmembrane helix</keyword>